<comment type="similarity">
    <text evidence="4">Belongs to the glycosyl hydrolase 24 family.</text>
</comment>
<dbReference type="CDD" id="cd00737">
    <property type="entry name" value="lyz_endolysin_autolysin"/>
    <property type="match status" value="1"/>
</dbReference>
<keyword evidence="4" id="KW-0378">Hydrolase</keyword>
<evidence type="ECO:0000256" key="4">
    <source>
        <dbReference type="RuleBase" id="RU003788"/>
    </source>
</evidence>
<dbReference type="PANTHER" id="PTHR38107">
    <property type="match status" value="1"/>
</dbReference>
<evidence type="ECO:0000313" key="6">
    <source>
        <dbReference type="Proteomes" id="UP000051673"/>
    </source>
</evidence>
<dbReference type="InterPro" id="IPR023347">
    <property type="entry name" value="Lysozyme_dom_sf"/>
</dbReference>
<dbReference type="GO" id="GO:0003796">
    <property type="term" value="F:lysozyme activity"/>
    <property type="evidence" value="ECO:0007669"/>
    <property type="project" value="UniProtKB-EC"/>
</dbReference>
<reference evidence="5 6" key="1">
    <citation type="journal article" date="2015" name="Genome Announc.">
        <title>Expanding the biotechnology potential of lactobacilli through comparative genomics of 213 strains and associated genera.</title>
        <authorList>
            <person name="Sun Z."/>
            <person name="Harris H.M."/>
            <person name="McCann A."/>
            <person name="Guo C."/>
            <person name="Argimon S."/>
            <person name="Zhang W."/>
            <person name="Yang X."/>
            <person name="Jeffery I.B."/>
            <person name="Cooney J.C."/>
            <person name="Kagawa T.F."/>
            <person name="Liu W."/>
            <person name="Song Y."/>
            <person name="Salvetti E."/>
            <person name="Wrobel A."/>
            <person name="Rasinkangas P."/>
            <person name="Parkhill J."/>
            <person name="Rea M.C."/>
            <person name="O'Sullivan O."/>
            <person name="Ritari J."/>
            <person name="Douillard F.P."/>
            <person name="Paul Ross R."/>
            <person name="Yang R."/>
            <person name="Briner A.E."/>
            <person name="Felis G.E."/>
            <person name="de Vos W.M."/>
            <person name="Barrangou R."/>
            <person name="Klaenhammer T.R."/>
            <person name="Caufield P.W."/>
            <person name="Cui Y."/>
            <person name="Zhang H."/>
            <person name="O'Toole P.W."/>
        </authorList>
    </citation>
    <scope>NUCLEOTIDE SEQUENCE [LARGE SCALE GENOMIC DNA]</scope>
    <source>
        <strain evidence="5 6">DSM 20014</strain>
    </source>
</reference>
<protein>
    <recommendedName>
        <fullName evidence="4">Lysozyme</fullName>
        <ecNumber evidence="4">3.2.1.17</ecNumber>
    </recommendedName>
</protein>
<accession>A0A0R2JFT7</accession>
<sequence>MQTSKKGLDLIKEFEGFEAHAYDLGDGGWTIGYGSFNVPGVDEQTVWTKADALKQLAIDVQQFEDAINRIGATLTQNQFDALVSFTYNLGPSWITDYPAMPNALRQQDWNYMTESMLNFIMPGTKFERGLLRRRKAEVKLFNRL</sequence>
<dbReference type="AlphaFoldDB" id="A0A0R2JFT7"/>
<name>A0A0R2JFT7_9LACO</name>
<dbReference type="GO" id="GO:0016998">
    <property type="term" value="P:cell wall macromolecule catabolic process"/>
    <property type="evidence" value="ECO:0007669"/>
    <property type="project" value="InterPro"/>
</dbReference>
<dbReference type="RefSeq" id="WP_057789094.1">
    <property type="nucleotide sequence ID" value="NZ_JQCD01000031.1"/>
</dbReference>
<dbReference type="InterPro" id="IPR002196">
    <property type="entry name" value="Glyco_hydro_24"/>
</dbReference>
<dbReference type="Gene3D" id="1.10.530.40">
    <property type="match status" value="1"/>
</dbReference>
<dbReference type="InterPro" id="IPR033907">
    <property type="entry name" value="Endolysin_autolysin"/>
</dbReference>
<organism evidence="5 6">
    <name type="scientific">Weissella minor</name>
    <dbReference type="NCBI Taxonomy" id="1620"/>
    <lineage>
        <taxon>Bacteria</taxon>
        <taxon>Bacillati</taxon>
        <taxon>Bacillota</taxon>
        <taxon>Bacilli</taxon>
        <taxon>Lactobacillales</taxon>
        <taxon>Lactobacillaceae</taxon>
        <taxon>Weissella</taxon>
    </lineage>
</organism>
<dbReference type="GO" id="GO:0009253">
    <property type="term" value="P:peptidoglycan catabolic process"/>
    <property type="evidence" value="ECO:0007669"/>
    <property type="project" value="InterPro"/>
</dbReference>
<dbReference type="Pfam" id="PF00959">
    <property type="entry name" value="Phage_lysozyme"/>
    <property type="match status" value="1"/>
</dbReference>
<dbReference type="GO" id="GO:0031640">
    <property type="term" value="P:killing of cells of another organism"/>
    <property type="evidence" value="ECO:0007669"/>
    <property type="project" value="UniProtKB-KW"/>
</dbReference>
<dbReference type="STRING" id="1620.IV67_GL001238"/>
<dbReference type="GO" id="GO:0042742">
    <property type="term" value="P:defense response to bacterium"/>
    <property type="evidence" value="ECO:0007669"/>
    <property type="project" value="UniProtKB-KW"/>
</dbReference>
<dbReference type="PATRIC" id="fig|1620.3.peg.1252"/>
<dbReference type="Proteomes" id="UP000051673">
    <property type="component" value="Unassembled WGS sequence"/>
</dbReference>
<proteinExistence type="inferred from homology"/>
<dbReference type="EMBL" id="JQCD01000031">
    <property type="protein sequence ID" value="KRN76187.1"/>
    <property type="molecule type" value="Genomic_DNA"/>
</dbReference>
<dbReference type="EC" id="3.2.1.17" evidence="4"/>
<dbReference type="InterPro" id="IPR051018">
    <property type="entry name" value="Bacteriophage_GH24"/>
</dbReference>
<evidence type="ECO:0000256" key="2">
    <source>
        <dbReference type="ARBA" id="ARBA00022638"/>
    </source>
</evidence>
<keyword evidence="3" id="KW-1035">Host cytoplasm</keyword>
<evidence type="ECO:0000256" key="3">
    <source>
        <dbReference type="ARBA" id="ARBA00023200"/>
    </source>
</evidence>
<keyword evidence="2 4" id="KW-0081">Bacteriolytic enzyme</keyword>
<evidence type="ECO:0000313" key="5">
    <source>
        <dbReference type="EMBL" id="KRN76187.1"/>
    </source>
</evidence>
<keyword evidence="1 4" id="KW-0929">Antimicrobial</keyword>
<dbReference type="OrthoDB" id="9802228at2"/>
<evidence type="ECO:0000256" key="1">
    <source>
        <dbReference type="ARBA" id="ARBA00022529"/>
    </source>
</evidence>
<keyword evidence="4" id="KW-0326">Glycosidase</keyword>
<keyword evidence="6" id="KW-1185">Reference proteome</keyword>
<dbReference type="SUPFAM" id="SSF53955">
    <property type="entry name" value="Lysozyme-like"/>
    <property type="match status" value="1"/>
</dbReference>
<dbReference type="PANTHER" id="PTHR38107:SF3">
    <property type="entry name" value="LYSOZYME RRRD-RELATED"/>
    <property type="match status" value="1"/>
</dbReference>
<comment type="caution">
    <text evidence="5">The sequence shown here is derived from an EMBL/GenBank/DDBJ whole genome shotgun (WGS) entry which is preliminary data.</text>
</comment>
<comment type="catalytic activity">
    <reaction evidence="4">
        <text>Hydrolysis of (1-&gt;4)-beta-linkages between N-acetylmuramic acid and N-acetyl-D-glucosamine residues in a peptidoglycan and between N-acetyl-D-glucosamine residues in chitodextrins.</text>
        <dbReference type="EC" id="3.2.1.17"/>
    </reaction>
</comment>
<dbReference type="InterPro" id="IPR023346">
    <property type="entry name" value="Lysozyme-like_dom_sf"/>
</dbReference>
<gene>
    <name evidence="5" type="ORF">IV67_GL001238</name>
</gene>